<dbReference type="AlphaFoldDB" id="A0A067LGY8"/>
<dbReference type="EMBL" id="KK914214">
    <property type="protein sequence ID" value="KDP46613.1"/>
    <property type="molecule type" value="Genomic_DNA"/>
</dbReference>
<sequence>MKIIDISGQLLTRDSGFLLGTGVLPGTGRAVLGLGGLEALARGVLHCTAWACQRARACCLGVQSPGSQVDSAHGRAG</sequence>
<name>A0A067LGY8_JATCU</name>
<evidence type="ECO:0000313" key="1">
    <source>
        <dbReference type="EMBL" id="KDP46613.1"/>
    </source>
</evidence>
<protein>
    <submittedName>
        <fullName evidence="1">Uncharacterized protein</fullName>
    </submittedName>
</protein>
<dbReference type="Proteomes" id="UP000027138">
    <property type="component" value="Unassembled WGS sequence"/>
</dbReference>
<keyword evidence="2" id="KW-1185">Reference proteome</keyword>
<reference evidence="1 2" key="1">
    <citation type="journal article" date="2014" name="PLoS ONE">
        <title>Global Analysis of Gene Expression Profiles in Physic Nut (Jatropha curcas L.) Seedlings Exposed to Salt Stress.</title>
        <authorList>
            <person name="Zhang L."/>
            <person name="Zhang C."/>
            <person name="Wu P."/>
            <person name="Chen Y."/>
            <person name="Li M."/>
            <person name="Jiang H."/>
            <person name="Wu G."/>
        </authorList>
    </citation>
    <scope>NUCLEOTIDE SEQUENCE [LARGE SCALE GENOMIC DNA]</scope>
    <source>
        <strain evidence="2">cv. GZQX0401</strain>
        <tissue evidence="1">Young leaves</tissue>
    </source>
</reference>
<organism evidence="1 2">
    <name type="scientific">Jatropha curcas</name>
    <name type="common">Barbados nut</name>
    <dbReference type="NCBI Taxonomy" id="180498"/>
    <lineage>
        <taxon>Eukaryota</taxon>
        <taxon>Viridiplantae</taxon>
        <taxon>Streptophyta</taxon>
        <taxon>Embryophyta</taxon>
        <taxon>Tracheophyta</taxon>
        <taxon>Spermatophyta</taxon>
        <taxon>Magnoliopsida</taxon>
        <taxon>eudicotyledons</taxon>
        <taxon>Gunneridae</taxon>
        <taxon>Pentapetalae</taxon>
        <taxon>rosids</taxon>
        <taxon>fabids</taxon>
        <taxon>Malpighiales</taxon>
        <taxon>Euphorbiaceae</taxon>
        <taxon>Crotonoideae</taxon>
        <taxon>Jatropheae</taxon>
        <taxon>Jatropha</taxon>
    </lineage>
</organism>
<proteinExistence type="predicted"/>
<gene>
    <name evidence="1" type="ORF">JCGZ_04547</name>
</gene>
<accession>A0A067LGY8</accession>
<evidence type="ECO:0000313" key="2">
    <source>
        <dbReference type="Proteomes" id="UP000027138"/>
    </source>
</evidence>